<gene>
    <name evidence="2" type="ORF">IQ249_18145</name>
</gene>
<dbReference type="Proteomes" id="UP000654482">
    <property type="component" value="Unassembled WGS sequence"/>
</dbReference>
<sequence length="573" mass="64134">MLSTLLSRIGELNPQLFREVKGRCQLRNLAIAVIFSSTVQLLLYLLFNSRLPSKFETFHRYCTGVIPTDWQGYTQIPLSRDRFCQQDAFGYLLPETLNWHLWWLDLFVSLSIIGIFVLLVGGTYLLVADLSKESHRRTLGFIRLSPQSPQSIVFGKMLGVPILLYWLVALALPFHLTAGLKAEIPLPLILSFYALSLVSCFFFYSAAILYGLIGTGFGTLQALGSSSVILGFLALMTWRFFGDSGEIISFSPADGLIGLYPGAILPYLISTTPHSLDTIGYLNVKDFVQLTWFNWHLFDRASGMMVFAIANNLLLTYGVWRGLKRRFHNPNIAIVSRLDSYYLSGCAAVILLGFTVQHHVWQHDDYRLYYNFSILSVVTLIAFLGLSFALSSQPQTLQNWARYRHQMRQNPRNLLKDLLWGEKSPATLAIALNLLIVASIFSIGIFVFPFKTYRIPALLGLGVTVSIILIYTSAIQWILMLKTPKRSLWALLTAAIAISLPLASFALLGIPVHGSGAWLWLFSAVPVLAAEYIRPSTILISLLVQWSAIALIHIGFAQRLRKLGESSSPTISV</sequence>
<dbReference type="AlphaFoldDB" id="A0A8J7E2W9"/>
<feature type="transmembrane region" description="Helical" evidence="1">
    <location>
        <begin position="532"/>
        <end position="556"/>
    </location>
</feature>
<feature type="transmembrane region" description="Helical" evidence="1">
    <location>
        <begin position="188"/>
        <end position="213"/>
    </location>
</feature>
<feature type="transmembrane region" description="Helical" evidence="1">
    <location>
        <begin position="101"/>
        <end position="127"/>
    </location>
</feature>
<feature type="transmembrane region" description="Helical" evidence="1">
    <location>
        <begin position="220"/>
        <end position="241"/>
    </location>
</feature>
<feature type="transmembrane region" description="Helical" evidence="1">
    <location>
        <begin position="455"/>
        <end position="481"/>
    </location>
</feature>
<dbReference type="RefSeq" id="WP_194030909.1">
    <property type="nucleotide sequence ID" value="NZ_JADEWZ010000031.1"/>
</dbReference>
<organism evidence="2 3">
    <name type="scientific">Lusitaniella coriacea LEGE 07157</name>
    <dbReference type="NCBI Taxonomy" id="945747"/>
    <lineage>
        <taxon>Bacteria</taxon>
        <taxon>Bacillati</taxon>
        <taxon>Cyanobacteriota</taxon>
        <taxon>Cyanophyceae</taxon>
        <taxon>Spirulinales</taxon>
        <taxon>Lusitaniellaceae</taxon>
        <taxon>Lusitaniella</taxon>
    </lineage>
</organism>
<keyword evidence="1" id="KW-1133">Transmembrane helix</keyword>
<evidence type="ECO:0000313" key="3">
    <source>
        <dbReference type="Proteomes" id="UP000654482"/>
    </source>
</evidence>
<feature type="transmembrane region" description="Helical" evidence="1">
    <location>
        <begin position="28"/>
        <end position="47"/>
    </location>
</feature>
<protein>
    <submittedName>
        <fullName evidence="2">Uncharacterized protein</fullName>
    </submittedName>
</protein>
<dbReference type="EMBL" id="JADEWZ010000031">
    <property type="protein sequence ID" value="MBE9117824.1"/>
    <property type="molecule type" value="Genomic_DNA"/>
</dbReference>
<keyword evidence="1" id="KW-0812">Transmembrane</keyword>
<accession>A0A8J7E2W9</accession>
<evidence type="ECO:0000313" key="2">
    <source>
        <dbReference type="EMBL" id="MBE9117824.1"/>
    </source>
</evidence>
<keyword evidence="3" id="KW-1185">Reference proteome</keyword>
<feature type="transmembrane region" description="Helical" evidence="1">
    <location>
        <begin position="153"/>
        <end position="176"/>
    </location>
</feature>
<feature type="transmembrane region" description="Helical" evidence="1">
    <location>
        <begin position="488"/>
        <end position="512"/>
    </location>
</feature>
<name>A0A8J7E2W9_9CYAN</name>
<feature type="transmembrane region" description="Helical" evidence="1">
    <location>
        <begin position="301"/>
        <end position="320"/>
    </location>
</feature>
<keyword evidence="1" id="KW-0472">Membrane</keyword>
<feature type="transmembrane region" description="Helical" evidence="1">
    <location>
        <begin position="368"/>
        <end position="390"/>
    </location>
</feature>
<evidence type="ECO:0000256" key="1">
    <source>
        <dbReference type="SAM" id="Phobius"/>
    </source>
</evidence>
<reference evidence="2" key="1">
    <citation type="submission" date="2020-10" db="EMBL/GenBank/DDBJ databases">
        <authorList>
            <person name="Castelo-Branco R."/>
            <person name="Eusebio N."/>
            <person name="Adriana R."/>
            <person name="Vieira A."/>
            <person name="Brugerolle De Fraissinette N."/>
            <person name="Rezende De Castro R."/>
            <person name="Schneider M.P."/>
            <person name="Vasconcelos V."/>
            <person name="Leao P.N."/>
        </authorList>
    </citation>
    <scope>NUCLEOTIDE SEQUENCE</scope>
    <source>
        <strain evidence="2">LEGE 07157</strain>
    </source>
</reference>
<feature type="transmembrane region" description="Helical" evidence="1">
    <location>
        <begin position="426"/>
        <end position="449"/>
    </location>
</feature>
<proteinExistence type="predicted"/>
<comment type="caution">
    <text evidence="2">The sequence shown here is derived from an EMBL/GenBank/DDBJ whole genome shotgun (WGS) entry which is preliminary data.</text>
</comment>